<accession>A0ABW4S5S7</accession>
<evidence type="ECO:0000313" key="2">
    <source>
        <dbReference type="EMBL" id="MFD1912428.1"/>
    </source>
</evidence>
<comment type="caution">
    <text evidence="2">The sequence shown here is derived from an EMBL/GenBank/DDBJ whole genome shotgun (WGS) entry which is preliminary data.</text>
</comment>
<proteinExistence type="predicted"/>
<dbReference type="Proteomes" id="UP001597353">
    <property type="component" value="Unassembled WGS sequence"/>
</dbReference>
<evidence type="ECO:0000313" key="3">
    <source>
        <dbReference type="Proteomes" id="UP001597353"/>
    </source>
</evidence>
<protein>
    <submittedName>
        <fullName evidence="2">Uncharacterized protein</fullName>
    </submittedName>
</protein>
<keyword evidence="3" id="KW-1185">Reference proteome</keyword>
<gene>
    <name evidence="2" type="ORF">ACFSGJ_09395</name>
</gene>
<reference evidence="3" key="1">
    <citation type="journal article" date="2019" name="Int. J. Syst. Evol. Microbiol.">
        <title>The Global Catalogue of Microorganisms (GCM) 10K type strain sequencing project: providing services to taxonomists for standard genome sequencing and annotation.</title>
        <authorList>
            <consortium name="The Broad Institute Genomics Platform"/>
            <consortium name="The Broad Institute Genome Sequencing Center for Infectious Disease"/>
            <person name="Wu L."/>
            <person name="Ma J."/>
        </authorList>
    </citation>
    <scope>NUCLEOTIDE SEQUENCE [LARGE SCALE GENOMIC DNA]</scope>
    <source>
        <strain evidence="3">CGMCC 4.7242</strain>
    </source>
</reference>
<evidence type="ECO:0000256" key="1">
    <source>
        <dbReference type="SAM" id="MobiDB-lite"/>
    </source>
</evidence>
<organism evidence="2 3">
    <name type="scientific">Halodurantibacterium flavum</name>
    <dbReference type="NCBI Taxonomy" id="1382802"/>
    <lineage>
        <taxon>Bacteria</taxon>
        <taxon>Pseudomonadati</taxon>
        <taxon>Pseudomonadota</taxon>
        <taxon>Alphaproteobacteria</taxon>
        <taxon>Rhodobacterales</taxon>
        <taxon>Paracoccaceae</taxon>
        <taxon>Halodurantibacterium</taxon>
    </lineage>
</organism>
<sequence>MGIGSSAGATSSTMIGHNRGPELAGGSWRRHCWTEARRSLLPTLPIEVLRTRVRRARELGLDYRSYASIRAASGHDVIAFLFSSNALRLMPATPALPPDRADKLIALVDCGRLGLSQGQLAPAAMLAAAAGGLDAAAPAPAAFAPWPAIRERLKEALAQAPGRLSPGEVVLVGDAPWEGEWCAAGRLAGYLPADQYFVVPA</sequence>
<dbReference type="EMBL" id="JBHUGH010000006">
    <property type="protein sequence ID" value="MFD1912428.1"/>
    <property type="molecule type" value="Genomic_DNA"/>
</dbReference>
<feature type="compositionally biased region" description="Low complexity" evidence="1">
    <location>
        <begin position="1"/>
        <end position="16"/>
    </location>
</feature>
<name>A0ABW4S5S7_9RHOB</name>
<dbReference type="RefSeq" id="WP_390261030.1">
    <property type="nucleotide sequence ID" value="NZ_JBHUGH010000006.1"/>
</dbReference>
<feature type="region of interest" description="Disordered" evidence="1">
    <location>
        <begin position="1"/>
        <end position="26"/>
    </location>
</feature>